<organism evidence="1 2">
    <name type="scientific">Clostridium grantii DSM 8605</name>
    <dbReference type="NCBI Taxonomy" id="1121316"/>
    <lineage>
        <taxon>Bacteria</taxon>
        <taxon>Bacillati</taxon>
        <taxon>Bacillota</taxon>
        <taxon>Clostridia</taxon>
        <taxon>Eubacteriales</taxon>
        <taxon>Clostridiaceae</taxon>
        <taxon>Clostridium</taxon>
    </lineage>
</organism>
<accession>A0A1M5Y3E3</accession>
<dbReference type="STRING" id="1121316.SAMN02745207_04129"/>
<dbReference type="RefSeq" id="WP_073340917.1">
    <property type="nucleotide sequence ID" value="NZ_FQXM01000048.1"/>
</dbReference>
<evidence type="ECO:0000313" key="2">
    <source>
        <dbReference type="Proteomes" id="UP000184447"/>
    </source>
</evidence>
<dbReference type="AlphaFoldDB" id="A0A1M5Y3E3"/>
<keyword evidence="2" id="KW-1185">Reference proteome</keyword>
<gene>
    <name evidence="1" type="ORF">SAMN02745207_04129</name>
</gene>
<proteinExistence type="predicted"/>
<dbReference type="Proteomes" id="UP000184447">
    <property type="component" value="Unassembled WGS sequence"/>
</dbReference>
<sequence>MYDFSVETYNNPNEYFKNIEYKANELHVMSTSSYSMHLKLLLGNGKAKNKVWTYNDFRKSLNPELHMSLTEIKMKIALRKIIEETVEDKILCSLLINDIEEVFSSCNYLMEIEMNKLKIEELMPKEEKAFRKVYNLFSNLEFIKDLRKDYKEIDYKKVIDNLNKWFLQMYTM</sequence>
<dbReference type="EMBL" id="FQXM01000048">
    <property type="protein sequence ID" value="SHI06023.1"/>
    <property type="molecule type" value="Genomic_DNA"/>
</dbReference>
<name>A0A1M5Y3E3_9CLOT</name>
<protein>
    <submittedName>
        <fullName evidence="1">Uncharacterized protein</fullName>
    </submittedName>
</protein>
<evidence type="ECO:0000313" key="1">
    <source>
        <dbReference type="EMBL" id="SHI06023.1"/>
    </source>
</evidence>
<reference evidence="1 2" key="1">
    <citation type="submission" date="2016-11" db="EMBL/GenBank/DDBJ databases">
        <authorList>
            <person name="Jaros S."/>
            <person name="Januszkiewicz K."/>
            <person name="Wedrychowicz H."/>
        </authorList>
    </citation>
    <scope>NUCLEOTIDE SEQUENCE [LARGE SCALE GENOMIC DNA]</scope>
    <source>
        <strain evidence="1 2">DSM 8605</strain>
    </source>
</reference>